<feature type="region of interest" description="Disordered" evidence="3">
    <location>
        <begin position="445"/>
        <end position="467"/>
    </location>
</feature>
<gene>
    <name evidence="5" type="ORF">H4Q32_011960</name>
</gene>
<keyword evidence="5" id="KW-0282">Flagellum</keyword>
<dbReference type="Proteomes" id="UP000830375">
    <property type="component" value="Unassembled WGS sequence"/>
</dbReference>
<keyword evidence="1 2" id="KW-0175">Coiled coil</keyword>
<feature type="coiled-coil region" evidence="2">
    <location>
        <begin position="66"/>
        <end position="93"/>
    </location>
</feature>
<dbReference type="PANTHER" id="PTHR21683:SF3">
    <property type="entry name" value="CILIA AND FLAGELLA ASSOCIATED PROTEIN 100"/>
    <property type="match status" value="1"/>
</dbReference>
<feature type="coiled-coil region" evidence="2">
    <location>
        <begin position="273"/>
        <end position="339"/>
    </location>
</feature>
<feature type="domain" description="DUF4200" evidence="4">
    <location>
        <begin position="52"/>
        <end position="169"/>
    </location>
</feature>
<feature type="region of interest" description="Disordered" evidence="3">
    <location>
        <begin position="172"/>
        <end position="265"/>
    </location>
</feature>
<comment type="caution">
    <text evidence="5">The sequence shown here is derived from an EMBL/GenBank/DDBJ whole genome shotgun (WGS) entry which is preliminary data.</text>
</comment>
<proteinExistence type="predicted"/>
<name>A0ABQ8MKX9_LABRO</name>
<dbReference type="Pfam" id="PF13863">
    <property type="entry name" value="DUF4200"/>
    <property type="match status" value="1"/>
</dbReference>
<evidence type="ECO:0000313" key="6">
    <source>
        <dbReference type="Proteomes" id="UP000830375"/>
    </source>
</evidence>
<keyword evidence="5" id="KW-0969">Cilium</keyword>
<feature type="compositionally biased region" description="Basic and acidic residues" evidence="3">
    <location>
        <begin position="20"/>
        <end position="35"/>
    </location>
</feature>
<protein>
    <submittedName>
        <fullName evidence="5">Cilia- and flagella-associated protein 100</fullName>
    </submittedName>
</protein>
<organism evidence="5 6">
    <name type="scientific">Labeo rohita</name>
    <name type="common">Indian major carp</name>
    <name type="synonym">Cyprinus rohita</name>
    <dbReference type="NCBI Taxonomy" id="84645"/>
    <lineage>
        <taxon>Eukaryota</taxon>
        <taxon>Metazoa</taxon>
        <taxon>Chordata</taxon>
        <taxon>Craniata</taxon>
        <taxon>Vertebrata</taxon>
        <taxon>Euteleostomi</taxon>
        <taxon>Actinopterygii</taxon>
        <taxon>Neopterygii</taxon>
        <taxon>Teleostei</taxon>
        <taxon>Ostariophysi</taxon>
        <taxon>Cypriniformes</taxon>
        <taxon>Cyprinidae</taxon>
        <taxon>Labeoninae</taxon>
        <taxon>Labeonini</taxon>
        <taxon>Labeo</taxon>
    </lineage>
</organism>
<evidence type="ECO:0000256" key="2">
    <source>
        <dbReference type="SAM" id="Coils"/>
    </source>
</evidence>
<evidence type="ECO:0000259" key="4">
    <source>
        <dbReference type="Pfam" id="PF13863"/>
    </source>
</evidence>
<dbReference type="PANTHER" id="PTHR21683">
    <property type="entry name" value="COILED-COIL DOMAIN-CONTAINING PROTEIN 42 LIKE-2-LIKE-RELATED"/>
    <property type="match status" value="1"/>
</dbReference>
<keyword evidence="5" id="KW-0966">Cell projection</keyword>
<feature type="compositionally biased region" description="Basic and acidic residues" evidence="3">
    <location>
        <begin position="172"/>
        <end position="218"/>
    </location>
</feature>
<dbReference type="InterPro" id="IPR025252">
    <property type="entry name" value="DUF4200"/>
</dbReference>
<sequence>MSSPESSTHKSSDEVNPFKISEHNDLFQMRSKEKSQRKLVYPNIDKGGMNEYVTKKRELFLLEYSLAVKKGEIQLLEQMAAEEEAKLTRAEKFLEDDAILFEEFLKENDKNSVEAIKIAEQETKAKLEKVAEIKKITSKMVAIKSDISKYEDILKEYKKYKEFLLMLSPPEWQEKQRSKSRHSTDSTNAEKDEKQTEKIKKNKERKTAEGSKRGEKRVARGFLSSREARGSSRQSVKSSQQSSKISTPGNDSSDYEEDPEMFFKEPQDLLNLMTELEEQNLSLIQNTRETEEALEEFRQNAELTRKNMESESKQLKEQIDIMTDTIQREKERAADLEMKAKLFSFGQYKPEDQVEEVYHCCVGETEANLTTLQMLTAIEEKLGELLENADMIPKDQMSIAERAKEKERRMRLRDEKIYLQMKQQEERQKKALERSQAEIKKTSVKKLMPRSQPPVRKRQINKNTEATDRENEEFLYFLG</sequence>
<accession>A0ABQ8MKX9</accession>
<feature type="compositionally biased region" description="Low complexity" evidence="3">
    <location>
        <begin position="231"/>
        <end position="246"/>
    </location>
</feature>
<keyword evidence="6" id="KW-1185">Reference proteome</keyword>
<reference evidence="5 6" key="1">
    <citation type="submission" date="2022-01" db="EMBL/GenBank/DDBJ databases">
        <title>A high-quality chromosome-level genome assembly of rohu carp, Labeo rohita.</title>
        <authorList>
            <person name="Arick M.A. II"/>
            <person name="Hsu C.-Y."/>
            <person name="Magbanua Z."/>
            <person name="Pechanova O."/>
            <person name="Grover C."/>
            <person name="Miller E."/>
            <person name="Thrash A."/>
            <person name="Ezzel L."/>
            <person name="Alam S."/>
            <person name="Benzie J."/>
            <person name="Hamilton M."/>
            <person name="Karsi A."/>
            <person name="Lawrence M.L."/>
            <person name="Peterson D.G."/>
        </authorList>
    </citation>
    <scope>NUCLEOTIDE SEQUENCE [LARGE SCALE GENOMIC DNA]</scope>
    <source>
        <strain evidence="6">BAU-BD-2019</strain>
        <tissue evidence="5">Blood</tissue>
    </source>
</reference>
<evidence type="ECO:0000313" key="5">
    <source>
        <dbReference type="EMBL" id="KAI2663434.1"/>
    </source>
</evidence>
<dbReference type="InterPro" id="IPR051147">
    <property type="entry name" value="CFAP_domain-containing"/>
</dbReference>
<feature type="region of interest" description="Disordered" evidence="3">
    <location>
        <begin position="1"/>
        <end position="35"/>
    </location>
</feature>
<evidence type="ECO:0000256" key="1">
    <source>
        <dbReference type="ARBA" id="ARBA00023054"/>
    </source>
</evidence>
<dbReference type="EMBL" id="JACTAM010000006">
    <property type="protein sequence ID" value="KAI2663434.1"/>
    <property type="molecule type" value="Genomic_DNA"/>
</dbReference>
<evidence type="ECO:0000256" key="3">
    <source>
        <dbReference type="SAM" id="MobiDB-lite"/>
    </source>
</evidence>